<dbReference type="EMBL" id="KB933039">
    <property type="protein sequence ID" value="EOO01222.1"/>
    <property type="molecule type" value="Genomic_DNA"/>
</dbReference>
<evidence type="ECO:0000313" key="2">
    <source>
        <dbReference type="EMBL" id="EOO01222.1"/>
    </source>
</evidence>
<dbReference type="Proteomes" id="UP000014074">
    <property type="component" value="Unassembled WGS sequence"/>
</dbReference>
<dbReference type="GeneID" id="19323613"/>
<feature type="compositionally biased region" description="Low complexity" evidence="1">
    <location>
        <begin position="88"/>
        <end position="99"/>
    </location>
</feature>
<evidence type="ECO:0000256" key="1">
    <source>
        <dbReference type="SAM" id="MobiDB-lite"/>
    </source>
</evidence>
<evidence type="ECO:0000313" key="3">
    <source>
        <dbReference type="Proteomes" id="UP000014074"/>
    </source>
</evidence>
<sequence>MLPPWSAFDSKILAPRPSIERRRLMRRHAENYLKTLDDLKTLVIGKTQPHDVEAAHASVQLQVPTTSSDDSDGGDAERGHLRPTGSPGDDQNNKNGNDGEAIPKNDDMSNESGKTEANAVLTQHAKDGVRSAQDIGRHFAGEPNPHHTVSRDQLVKLLLHRHRIKKLWSKMDETIQEEKQRNDAGESMPSSSNRRSTLASDA</sequence>
<gene>
    <name evidence="2" type="ORF">UCRPA7_3280</name>
</gene>
<accession>R8BPF1</accession>
<reference evidence="3" key="1">
    <citation type="journal article" date="2013" name="Genome Announc.">
        <title>Draft genome sequence of the ascomycete Phaeoacremonium aleophilum strain UCR-PA7, a causal agent of the esca disease complex in grapevines.</title>
        <authorList>
            <person name="Blanco-Ulate B."/>
            <person name="Rolshausen P."/>
            <person name="Cantu D."/>
        </authorList>
    </citation>
    <scope>NUCLEOTIDE SEQUENCE [LARGE SCALE GENOMIC DNA]</scope>
    <source>
        <strain evidence="3">UCR-PA7</strain>
    </source>
</reference>
<dbReference type="RefSeq" id="XP_007914033.1">
    <property type="nucleotide sequence ID" value="XM_007915842.1"/>
</dbReference>
<proteinExistence type="predicted"/>
<organism evidence="2 3">
    <name type="scientific">Phaeoacremonium minimum (strain UCR-PA7)</name>
    <name type="common">Esca disease fungus</name>
    <name type="synonym">Togninia minima</name>
    <dbReference type="NCBI Taxonomy" id="1286976"/>
    <lineage>
        <taxon>Eukaryota</taxon>
        <taxon>Fungi</taxon>
        <taxon>Dikarya</taxon>
        <taxon>Ascomycota</taxon>
        <taxon>Pezizomycotina</taxon>
        <taxon>Sordariomycetes</taxon>
        <taxon>Sordariomycetidae</taxon>
        <taxon>Togniniales</taxon>
        <taxon>Togniniaceae</taxon>
        <taxon>Phaeoacremonium</taxon>
    </lineage>
</organism>
<feature type="region of interest" description="Disordered" evidence="1">
    <location>
        <begin position="171"/>
        <end position="202"/>
    </location>
</feature>
<feature type="region of interest" description="Disordered" evidence="1">
    <location>
        <begin position="56"/>
        <end position="115"/>
    </location>
</feature>
<dbReference type="HOGENOM" id="CLU_1355501_0_0_1"/>
<feature type="compositionally biased region" description="Basic and acidic residues" evidence="1">
    <location>
        <begin position="171"/>
        <end position="184"/>
    </location>
</feature>
<keyword evidence="3" id="KW-1185">Reference proteome</keyword>
<protein>
    <submittedName>
        <fullName evidence="2">Uncharacterized protein</fullName>
    </submittedName>
</protein>
<dbReference type="AlphaFoldDB" id="R8BPF1"/>
<dbReference type="KEGG" id="tmn:UCRPA7_3280"/>
<name>R8BPF1_PHAM7</name>
<feature type="compositionally biased region" description="Polar residues" evidence="1">
    <location>
        <begin position="188"/>
        <end position="202"/>
    </location>
</feature>